<protein>
    <submittedName>
        <fullName evidence="4">Hippurate hydrolase</fullName>
    </submittedName>
</protein>
<evidence type="ECO:0000256" key="1">
    <source>
        <dbReference type="ARBA" id="ARBA00022801"/>
    </source>
</evidence>
<organism evidence="4 5">
    <name type="scientific">Methylobacterium cerastii</name>
    <dbReference type="NCBI Taxonomy" id="932741"/>
    <lineage>
        <taxon>Bacteria</taxon>
        <taxon>Pseudomonadati</taxon>
        <taxon>Pseudomonadota</taxon>
        <taxon>Alphaproteobacteria</taxon>
        <taxon>Hyphomicrobiales</taxon>
        <taxon>Methylobacteriaceae</taxon>
        <taxon>Methylobacterium</taxon>
    </lineage>
</organism>
<dbReference type="Gene3D" id="3.30.70.360">
    <property type="match status" value="1"/>
</dbReference>
<comment type="caution">
    <text evidence="4">The sequence shown here is derived from an EMBL/GenBank/DDBJ whole genome shotgun (WGS) entry which is preliminary data.</text>
</comment>
<evidence type="ECO:0000313" key="5">
    <source>
        <dbReference type="Proteomes" id="UP001055117"/>
    </source>
</evidence>
<dbReference type="CDD" id="cd05666">
    <property type="entry name" value="M20_Acy1-like"/>
    <property type="match status" value="1"/>
</dbReference>
<dbReference type="Proteomes" id="UP001055117">
    <property type="component" value="Unassembled WGS sequence"/>
</dbReference>
<reference evidence="4 5" key="1">
    <citation type="journal article" date="2021" name="Front. Microbiol.">
        <title>Comprehensive Comparative Genomics and Phenotyping of Methylobacterium Species.</title>
        <authorList>
            <person name="Alessa O."/>
            <person name="Ogura Y."/>
            <person name="Fujitani Y."/>
            <person name="Takami H."/>
            <person name="Hayashi T."/>
            <person name="Sahin N."/>
            <person name="Tani A."/>
        </authorList>
    </citation>
    <scope>NUCLEOTIDE SEQUENCE [LARGE SCALE GENOMIC DNA]</scope>
    <source>
        <strain evidence="4 5">DSM 23679</strain>
    </source>
</reference>
<dbReference type="EMBL" id="BPQG01000046">
    <property type="protein sequence ID" value="GJD45205.1"/>
    <property type="molecule type" value="Genomic_DNA"/>
</dbReference>
<proteinExistence type="predicted"/>
<dbReference type="NCBIfam" id="TIGR01891">
    <property type="entry name" value="amidohydrolases"/>
    <property type="match status" value="1"/>
</dbReference>
<feature type="region of interest" description="Disordered" evidence="2">
    <location>
        <begin position="1"/>
        <end position="28"/>
    </location>
</feature>
<dbReference type="Pfam" id="PF07687">
    <property type="entry name" value="M20_dimer"/>
    <property type="match status" value="1"/>
</dbReference>
<dbReference type="InterPro" id="IPR011650">
    <property type="entry name" value="Peptidase_M20_dimer"/>
</dbReference>
<dbReference type="InterPro" id="IPR036264">
    <property type="entry name" value="Bact_exopeptidase_dim_dom"/>
</dbReference>
<dbReference type="Gene3D" id="3.40.630.10">
    <property type="entry name" value="Zn peptidases"/>
    <property type="match status" value="1"/>
</dbReference>
<dbReference type="PANTHER" id="PTHR11014:SF63">
    <property type="entry name" value="METALLOPEPTIDASE, PUTATIVE (AFU_ORTHOLOGUE AFUA_6G09600)-RELATED"/>
    <property type="match status" value="1"/>
</dbReference>
<keyword evidence="5" id="KW-1185">Reference proteome</keyword>
<feature type="domain" description="Peptidase M20 dimerisation" evidence="3">
    <location>
        <begin position="220"/>
        <end position="313"/>
    </location>
</feature>
<accession>A0ABQ4QK74</accession>
<dbReference type="GO" id="GO:0016787">
    <property type="term" value="F:hydrolase activity"/>
    <property type="evidence" value="ECO:0007669"/>
    <property type="project" value="UniProtKB-KW"/>
</dbReference>
<evidence type="ECO:0000256" key="2">
    <source>
        <dbReference type="SAM" id="MobiDB-lite"/>
    </source>
</evidence>
<dbReference type="SUPFAM" id="SSF55031">
    <property type="entry name" value="Bacterial exopeptidase dimerisation domain"/>
    <property type="match status" value="1"/>
</dbReference>
<gene>
    <name evidence="4" type="primary">hipO_2</name>
    <name evidence="4" type="ORF">AFCDBAGC_3076</name>
</gene>
<keyword evidence="1 4" id="KW-0378">Hydrolase</keyword>
<dbReference type="PANTHER" id="PTHR11014">
    <property type="entry name" value="PEPTIDASE M20 FAMILY MEMBER"/>
    <property type="match status" value="1"/>
</dbReference>
<dbReference type="SUPFAM" id="SSF53187">
    <property type="entry name" value="Zn-dependent exopeptidases"/>
    <property type="match status" value="1"/>
</dbReference>
<evidence type="ECO:0000313" key="4">
    <source>
        <dbReference type="EMBL" id="GJD45205.1"/>
    </source>
</evidence>
<evidence type="ECO:0000259" key="3">
    <source>
        <dbReference type="Pfam" id="PF07687"/>
    </source>
</evidence>
<dbReference type="InterPro" id="IPR002933">
    <property type="entry name" value="Peptidase_M20"/>
</dbReference>
<dbReference type="Pfam" id="PF01546">
    <property type="entry name" value="Peptidase_M20"/>
    <property type="match status" value="1"/>
</dbReference>
<dbReference type="InterPro" id="IPR017439">
    <property type="entry name" value="Amidohydrolase"/>
</dbReference>
<sequence>MALHHFSTDAPSAGDTSGQEADAAHRSTGSLPEIDAFADEMAAWRHDLHAHPELLYDVTRTAAFVAGKLEAFGCDEVVTGIGRTGVVGVVRGRGTGNGANRIRTLGLRADMDALPIQEVRDLPYRSTVPGKMHACGHDGHTAMLLGAAKYLAATRAFDGTAVLIFQPAEEGGGGGEAMVEDGLMERFGIDAVYGMHNIPGLALGRFAIRPGPIMASTDRFTLTIEGRGGHAALPQNAIDSVLVASHVVIALQSIVSRNIDPLQSAVVSVCALEAGEAFNVLPQTVTMRGTMRALSTKVRAATKARIVAIVEQVSAGFGAVGGVDFGSSYPVTENHPAEAAFMADVAAGLVGEGGVDRAVAPMMAAEDFSYMLGRRPGAYLFLGNGDSAALHHPRYDFCDAAAPLGASLWARLIETGLPLAG</sequence>
<dbReference type="PIRSF" id="PIRSF005962">
    <property type="entry name" value="Pept_M20D_amidohydro"/>
    <property type="match status" value="1"/>
</dbReference>
<name>A0ABQ4QK74_9HYPH</name>